<protein>
    <submittedName>
        <fullName evidence="8">Integrase</fullName>
    </submittedName>
</protein>
<dbReference type="InterPro" id="IPR050090">
    <property type="entry name" value="Tyrosine_recombinase_XerCD"/>
</dbReference>
<dbReference type="GO" id="GO:0015074">
    <property type="term" value="P:DNA integration"/>
    <property type="evidence" value="ECO:0007669"/>
    <property type="project" value="UniProtKB-KW"/>
</dbReference>
<evidence type="ECO:0000313" key="8">
    <source>
        <dbReference type="EMBL" id="ATA78480.1"/>
    </source>
</evidence>
<dbReference type="InterPro" id="IPR025269">
    <property type="entry name" value="SAM-like_dom"/>
</dbReference>
<dbReference type="InterPro" id="IPR010998">
    <property type="entry name" value="Integrase_recombinase_N"/>
</dbReference>
<evidence type="ECO:0000256" key="4">
    <source>
        <dbReference type="ARBA" id="ARBA00023172"/>
    </source>
</evidence>
<dbReference type="EMBL" id="CP022383">
    <property type="protein sequence ID" value="ATA78480.1"/>
    <property type="molecule type" value="Genomic_DNA"/>
</dbReference>
<comment type="similarity">
    <text evidence="1">Belongs to the 'phage' integrase family.</text>
</comment>
<dbReference type="CDD" id="cd00397">
    <property type="entry name" value="DNA_BRE_C"/>
    <property type="match status" value="1"/>
</dbReference>
<dbReference type="Proteomes" id="UP000217334">
    <property type="component" value="Chromosome"/>
</dbReference>
<evidence type="ECO:0000256" key="5">
    <source>
        <dbReference type="PROSITE-ProRule" id="PRU01248"/>
    </source>
</evidence>
<dbReference type="PANTHER" id="PTHR30349:SF41">
    <property type="entry name" value="INTEGRASE_RECOMBINASE PROTEIN MJ0367-RELATED"/>
    <property type="match status" value="1"/>
</dbReference>
<dbReference type="RefSeq" id="WP_095900652.1">
    <property type="nucleotide sequence ID" value="NZ_CAJPRX010000041.1"/>
</dbReference>
<keyword evidence="2" id="KW-0229">DNA integration</keyword>
<dbReference type="SUPFAM" id="SSF56349">
    <property type="entry name" value="DNA breaking-rejoining enzymes"/>
    <property type="match status" value="1"/>
</dbReference>
<dbReference type="InterPro" id="IPR002104">
    <property type="entry name" value="Integrase_catalytic"/>
</dbReference>
<dbReference type="GO" id="GO:0006310">
    <property type="term" value="P:DNA recombination"/>
    <property type="evidence" value="ECO:0007669"/>
    <property type="project" value="UniProtKB-KW"/>
</dbReference>
<evidence type="ECO:0000256" key="2">
    <source>
        <dbReference type="ARBA" id="ARBA00022908"/>
    </source>
</evidence>
<proteinExistence type="inferred from homology"/>
<evidence type="ECO:0000259" key="6">
    <source>
        <dbReference type="PROSITE" id="PS51898"/>
    </source>
</evidence>
<name>A0A250F038_CAPSP</name>
<dbReference type="AlphaFoldDB" id="A0A250F038"/>
<dbReference type="InterPro" id="IPR013762">
    <property type="entry name" value="Integrase-like_cat_sf"/>
</dbReference>
<evidence type="ECO:0000259" key="7">
    <source>
        <dbReference type="PROSITE" id="PS51900"/>
    </source>
</evidence>
<keyword evidence="3 5" id="KW-0238">DNA-binding</keyword>
<dbReference type="Gene3D" id="1.10.443.10">
    <property type="entry name" value="Intergrase catalytic core"/>
    <property type="match status" value="1"/>
</dbReference>
<accession>A0A250F038</accession>
<dbReference type="PANTHER" id="PTHR30349">
    <property type="entry name" value="PHAGE INTEGRASE-RELATED"/>
    <property type="match status" value="1"/>
</dbReference>
<keyword evidence="4" id="KW-0233">DNA recombination</keyword>
<organism evidence="8 9">
    <name type="scientific">Capnocytophaga sputigena</name>
    <dbReference type="NCBI Taxonomy" id="1019"/>
    <lineage>
        <taxon>Bacteria</taxon>
        <taxon>Pseudomonadati</taxon>
        <taxon>Bacteroidota</taxon>
        <taxon>Flavobacteriia</taxon>
        <taxon>Flavobacteriales</taxon>
        <taxon>Flavobacteriaceae</taxon>
        <taxon>Capnocytophaga</taxon>
    </lineage>
</organism>
<feature type="domain" description="Core-binding (CB)" evidence="7">
    <location>
        <begin position="103"/>
        <end position="180"/>
    </location>
</feature>
<evidence type="ECO:0000256" key="1">
    <source>
        <dbReference type="ARBA" id="ARBA00008857"/>
    </source>
</evidence>
<evidence type="ECO:0000256" key="3">
    <source>
        <dbReference type="ARBA" id="ARBA00023125"/>
    </source>
</evidence>
<dbReference type="Gene3D" id="1.10.150.130">
    <property type="match status" value="1"/>
</dbReference>
<dbReference type="Pfam" id="PF13102">
    <property type="entry name" value="Phage_int_SAM_5"/>
    <property type="match status" value="1"/>
</dbReference>
<dbReference type="PROSITE" id="PS51898">
    <property type="entry name" value="TYR_RECOMBINASE"/>
    <property type="match status" value="1"/>
</dbReference>
<feature type="domain" description="Tyr recombinase" evidence="6">
    <location>
        <begin position="204"/>
        <end position="386"/>
    </location>
</feature>
<dbReference type="GO" id="GO:0003677">
    <property type="term" value="F:DNA binding"/>
    <property type="evidence" value="ECO:0007669"/>
    <property type="project" value="UniProtKB-UniRule"/>
</dbReference>
<dbReference type="Pfam" id="PF00589">
    <property type="entry name" value="Phage_integrase"/>
    <property type="match status" value="1"/>
</dbReference>
<dbReference type="InterPro" id="IPR044068">
    <property type="entry name" value="CB"/>
</dbReference>
<evidence type="ECO:0000313" key="9">
    <source>
        <dbReference type="Proteomes" id="UP000217334"/>
    </source>
</evidence>
<gene>
    <name evidence="8" type="ORF">CGC59_01770</name>
</gene>
<dbReference type="PROSITE" id="PS51900">
    <property type="entry name" value="CB"/>
    <property type="match status" value="1"/>
</dbReference>
<reference evidence="9" key="1">
    <citation type="submission" date="2017-06" db="EMBL/GenBank/DDBJ databases">
        <title>Capnocytophaga spp. assemblies.</title>
        <authorList>
            <person name="Gulvik C.A."/>
        </authorList>
    </citation>
    <scope>NUCLEOTIDE SEQUENCE [LARGE SCALE GENOMIC DNA]</scope>
    <source>
        <strain evidence="9">H4486</strain>
    </source>
</reference>
<sequence length="388" mass="45707">MSTTEKNVPHRTIFIDYKPAVLQKGVKENWFIVFYAKIPTQNEFKRFRKRVPPLSPTREREKYAKKMIASINQKLDSGWSPFYEDNNVKYKSLQFCTELFLKMQEREVQDGIKRPDTLRAYTSCLELFQKYITDKKIPLKFVIELDTNTLQNYLDYLYYEKKNSANTYNNHLRLLNIFLNWCKTKNFINVNPAESIKPKTKVQKKREVLAVDIKAKVRTLRETNFHFYVLCMLTYYCFIRRTELTKLKVSDVYLHGGYIVIDGTNSKNRKTESVTIPDVFLPDLAQHLTTANNSDYLFSADKFKTGPTPITPKKISDEWAKFRKQHKFDSKYQFYSLKDTGITDLLNSGIPAIKVRDQARHYDLKITESYTARNKFADEMVKSATFAF</sequence>
<dbReference type="InterPro" id="IPR011010">
    <property type="entry name" value="DNA_brk_join_enz"/>
</dbReference>